<reference evidence="2" key="1">
    <citation type="journal article" date="2017" name="Parasit. Vectors">
        <title>Sialotranscriptomics of Rhipicephalus zambeziensis reveals intricate expression profiles of secretory proteins and suggests tight temporal transcriptional regulation during blood-feeding.</title>
        <authorList>
            <person name="de Castro M.H."/>
            <person name="de Klerk D."/>
            <person name="Pienaar R."/>
            <person name="Rees D.J.G."/>
            <person name="Mans B.J."/>
        </authorList>
    </citation>
    <scope>NUCLEOTIDE SEQUENCE</scope>
    <source>
        <tissue evidence="2">Salivary glands</tissue>
    </source>
</reference>
<evidence type="ECO:0000256" key="1">
    <source>
        <dbReference type="SAM" id="MobiDB-lite"/>
    </source>
</evidence>
<feature type="region of interest" description="Disordered" evidence="1">
    <location>
        <begin position="1"/>
        <end position="103"/>
    </location>
</feature>
<evidence type="ECO:0000313" key="2">
    <source>
        <dbReference type="EMBL" id="MAA14172.1"/>
    </source>
</evidence>
<dbReference type="EMBL" id="GFPF01003026">
    <property type="protein sequence ID" value="MAA14172.1"/>
    <property type="molecule type" value="Transcribed_RNA"/>
</dbReference>
<dbReference type="AlphaFoldDB" id="A0A224YK03"/>
<organism evidence="2">
    <name type="scientific">Rhipicephalus zambeziensis</name>
    <dbReference type="NCBI Taxonomy" id="60191"/>
    <lineage>
        <taxon>Eukaryota</taxon>
        <taxon>Metazoa</taxon>
        <taxon>Ecdysozoa</taxon>
        <taxon>Arthropoda</taxon>
        <taxon>Chelicerata</taxon>
        <taxon>Arachnida</taxon>
        <taxon>Acari</taxon>
        <taxon>Parasitiformes</taxon>
        <taxon>Ixodida</taxon>
        <taxon>Ixodoidea</taxon>
        <taxon>Ixodidae</taxon>
        <taxon>Rhipicephalinae</taxon>
        <taxon>Rhipicephalus</taxon>
        <taxon>Rhipicephalus</taxon>
    </lineage>
</organism>
<protein>
    <submittedName>
        <fullName evidence="2">Uncharacterized protein</fullName>
    </submittedName>
</protein>
<name>A0A224YK03_9ACAR</name>
<accession>A0A224YK03</accession>
<proteinExistence type="predicted"/>
<feature type="compositionally biased region" description="Polar residues" evidence="1">
    <location>
        <begin position="58"/>
        <end position="70"/>
    </location>
</feature>
<sequence>MKPLVSVMAIPIPQSDRGNELERIHTSGAAADPQHGSSEKNKHDPGPTPPTKDASAINELQQGHSGQNRPASPHLDCQNSTQQESKMMKLRKRLRENMKCNIL</sequence>